<feature type="compositionally biased region" description="Acidic residues" evidence="1">
    <location>
        <begin position="374"/>
        <end position="397"/>
    </location>
</feature>
<gene>
    <name evidence="2" type="ORF">AJ79_07337</name>
</gene>
<accession>A0A2B7X4K8</accession>
<protein>
    <submittedName>
        <fullName evidence="2">Uncharacterized protein</fullName>
    </submittedName>
</protein>
<feature type="compositionally biased region" description="Acidic residues" evidence="1">
    <location>
        <begin position="337"/>
        <end position="346"/>
    </location>
</feature>
<evidence type="ECO:0000256" key="1">
    <source>
        <dbReference type="SAM" id="MobiDB-lite"/>
    </source>
</evidence>
<dbReference type="Proteomes" id="UP000223968">
    <property type="component" value="Unassembled WGS sequence"/>
</dbReference>
<feature type="compositionally biased region" description="Acidic residues" evidence="1">
    <location>
        <begin position="429"/>
        <end position="440"/>
    </location>
</feature>
<comment type="caution">
    <text evidence="2">The sequence shown here is derived from an EMBL/GenBank/DDBJ whole genome shotgun (WGS) entry which is preliminary data.</text>
</comment>
<reference evidence="2 3" key="1">
    <citation type="submission" date="2017-10" db="EMBL/GenBank/DDBJ databases">
        <title>Comparative genomics in systemic dimorphic fungi from Ajellomycetaceae.</title>
        <authorList>
            <person name="Munoz J.F."/>
            <person name="Mcewen J.G."/>
            <person name="Clay O.K."/>
            <person name="Cuomo C.A."/>
        </authorList>
    </citation>
    <scope>NUCLEOTIDE SEQUENCE [LARGE SCALE GENOMIC DNA]</scope>
    <source>
        <strain evidence="2 3">UAMH5409</strain>
    </source>
</reference>
<organism evidence="2 3">
    <name type="scientific">Helicocarpus griseus UAMH5409</name>
    <dbReference type="NCBI Taxonomy" id="1447875"/>
    <lineage>
        <taxon>Eukaryota</taxon>
        <taxon>Fungi</taxon>
        <taxon>Dikarya</taxon>
        <taxon>Ascomycota</taxon>
        <taxon>Pezizomycotina</taxon>
        <taxon>Eurotiomycetes</taxon>
        <taxon>Eurotiomycetidae</taxon>
        <taxon>Onygenales</taxon>
        <taxon>Ajellomycetaceae</taxon>
        <taxon>Helicocarpus</taxon>
    </lineage>
</organism>
<dbReference type="AlphaFoldDB" id="A0A2B7X4K8"/>
<dbReference type="EMBL" id="PDNB01000146">
    <property type="protein sequence ID" value="PGH03608.1"/>
    <property type="molecule type" value="Genomic_DNA"/>
</dbReference>
<proteinExistence type="predicted"/>
<feature type="compositionally biased region" description="Polar residues" evidence="1">
    <location>
        <begin position="347"/>
        <end position="358"/>
    </location>
</feature>
<sequence length="451" mass="49531">MPPAFEHLPPGTHIQDPWIIERIIDMYRANRAMAASQGFYDPQYYFTLSGTSMNYVSSFFHNRREYPLAIHGGLIYTGHSGFTNGFGNLTGSASGGFPPYPQGPHSLGMVSMGPSNTPVPYNPELASFSPSTALTDRTVQPSLHHLADVAARGPYNFVPNQQHNIPGDITMQEEHMTSENPPAEQEVPHPHQPLSNVYHDMEHVYRDMEHAYLQQYGSGDLSASQRPTMTATFYSASPQTNYGMGNVNSQQYTAETQIMSNSQPQNIGIDQLEGMSHGENFPANFQENQPLEQRYYQDSNLSTTIPQHFQGSQYLQQLDLNPNIPANLPQEDRGDTVDAEMEDEPDSTQAENVSSTCGNEEEREGADVASPNLETDENEASEVESDPQFNDEMEEGEQPGPGSDGPSAAQTGEGDSEEMSHPQGSQTTVEDDGDIADIPDGESMSPQEGSE</sequence>
<evidence type="ECO:0000313" key="3">
    <source>
        <dbReference type="Proteomes" id="UP000223968"/>
    </source>
</evidence>
<feature type="region of interest" description="Disordered" evidence="1">
    <location>
        <begin position="322"/>
        <end position="451"/>
    </location>
</feature>
<name>A0A2B7X4K8_9EURO</name>
<keyword evidence="3" id="KW-1185">Reference proteome</keyword>
<evidence type="ECO:0000313" key="2">
    <source>
        <dbReference type="EMBL" id="PGH03608.1"/>
    </source>
</evidence>